<feature type="domain" description="C2H2-type" evidence="5">
    <location>
        <begin position="394"/>
        <end position="421"/>
    </location>
</feature>
<evidence type="ECO:0000259" key="5">
    <source>
        <dbReference type="PROSITE" id="PS50157"/>
    </source>
</evidence>
<dbReference type="InterPro" id="IPR013087">
    <property type="entry name" value="Znf_C2H2_type"/>
</dbReference>
<accession>A0ABM0K7A5</accession>
<feature type="domain" description="C2H2-type" evidence="5">
    <location>
        <begin position="280"/>
        <end position="307"/>
    </location>
</feature>
<dbReference type="SMART" id="SM00355">
    <property type="entry name" value="ZnF_C2H2"/>
    <property type="match status" value="7"/>
</dbReference>
<proteinExistence type="predicted"/>
<feature type="region of interest" description="Disordered" evidence="4">
    <location>
        <begin position="158"/>
        <end position="191"/>
    </location>
</feature>
<keyword evidence="3" id="KW-0863">Zinc-finger</keyword>
<evidence type="ECO:0000256" key="4">
    <source>
        <dbReference type="SAM" id="MobiDB-lite"/>
    </source>
</evidence>
<dbReference type="PANTHER" id="PTHR23234">
    <property type="entry name" value="ZNF44 PROTEIN"/>
    <property type="match status" value="1"/>
</dbReference>
<dbReference type="GeneID" id="101854054"/>
<dbReference type="InterPro" id="IPR050758">
    <property type="entry name" value="Znf_C2H2-type"/>
</dbReference>
<dbReference type="Pfam" id="PF00096">
    <property type="entry name" value="zf-C2H2"/>
    <property type="match status" value="6"/>
</dbReference>
<dbReference type="PROSITE" id="PS50157">
    <property type="entry name" value="ZINC_FINGER_C2H2_2"/>
    <property type="match status" value="7"/>
</dbReference>
<keyword evidence="6" id="KW-1185">Reference proteome</keyword>
<gene>
    <name evidence="7" type="primary">LOC101854054</name>
</gene>
<feature type="region of interest" description="Disordered" evidence="4">
    <location>
        <begin position="211"/>
        <end position="265"/>
    </location>
</feature>
<evidence type="ECO:0000313" key="7">
    <source>
        <dbReference type="RefSeq" id="XP_005110435.1"/>
    </source>
</evidence>
<feature type="domain" description="C2H2-type" evidence="5">
    <location>
        <begin position="336"/>
        <end position="363"/>
    </location>
</feature>
<organism evidence="6 7">
    <name type="scientific">Aplysia californica</name>
    <name type="common">California sea hare</name>
    <dbReference type="NCBI Taxonomy" id="6500"/>
    <lineage>
        <taxon>Eukaryota</taxon>
        <taxon>Metazoa</taxon>
        <taxon>Spiralia</taxon>
        <taxon>Lophotrochozoa</taxon>
        <taxon>Mollusca</taxon>
        <taxon>Gastropoda</taxon>
        <taxon>Heterobranchia</taxon>
        <taxon>Euthyneura</taxon>
        <taxon>Tectipleura</taxon>
        <taxon>Aplysiida</taxon>
        <taxon>Aplysioidea</taxon>
        <taxon>Aplysiidae</taxon>
        <taxon>Aplysia</taxon>
    </lineage>
</organism>
<reference evidence="7" key="1">
    <citation type="submission" date="2025-08" db="UniProtKB">
        <authorList>
            <consortium name="RefSeq"/>
        </authorList>
    </citation>
    <scope>IDENTIFICATION</scope>
</reference>
<dbReference type="PROSITE" id="PS00028">
    <property type="entry name" value="ZINC_FINGER_C2H2_1"/>
    <property type="match status" value="7"/>
</dbReference>
<dbReference type="Proteomes" id="UP000694888">
    <property type="component" value="Unplaced"/>
</dbReference>
<dbReference type="InterPro" id="IPR036236">
    <property type="entry name" value="Znf_C2H2_sf"/>
</dbReference>
<feature type="compositionally biased region" description="Basic and acidic residues" evidence="4">
    <location>
        <begin position="16"/>
        <end position="25"/>
    </location>
</feature>
<dbReference type="RefSeq" id="XP_005110435.1">
    <property type="nucleotide sequence ID" value="XM_005110378.3"/>
</dbReference>
<name>A0ABM0K7A5_APLCA</name>
<dbReference type="Gene3D" id="3.30.160.60">
    <property type="entry name" value="Classic Zinc Finger"/>
    <property type="match status" value="7"/>
</dbReference>
<keyword evidence="1" id="KW-0479">Metal-binding</keyword>
<feature type="domain" description="C2H2-type" evidence="5">
    <location>
        <begin position="450"/>
        <end position="478"/>
    </location>
</feature>
<feature type="domain" description="C2H2-type" evidence="5">
    <location>
        <begin position="364"/>
        <end position="391"/>
    </location>
</feature>
<feature type="region of interest" description="Disordered" evidence="4">
    <location>
        <begin position="1"/>
        <end position="25"/>
    </location>
</feature>
<keyword evidence="2" id="KW-0677">Repeat</keyword>
<sequence>MAMQIKPDSDGSDCETEIHNRSRDQCKPVTLSCDSVKKKQMTKNFTPSMDPHNENEFPSRSTDIAETQRDTSDDCKDVLGIGDSEHVSHHAVEQSDKKTLKIGISDKLRLLKADQPSINLTAKSSRKRKSSFPVKLSRMCPINCSLGDDQMSETNYLVSPNMNSGVGAEDVSGGSERPEYNGQLDKVDDGQLDKVDDGQLDKVHEGVFSGCDSSHTSSLPEPLDEGHGHSASCPSDNCTESWGSTSQETSRERHTGQDMTDLPDGCSSLNDETALEKKSFKCKFCGVRFARRNNLQIHERSHTGEKPFTCEFCGEEFTGNGRLRRHLRVHTGEKPYQCEVCNARFAGSTDLENHKKIHSGETPYKCEVCGAQFALSGNLKIHKRLHTGAEEKPYKCDVCGAGFVGSGHLHRHKRKHTGEKPYKCDICSAAFAQNGSLQMHKRVHTGEKPFECEICGAKFTQSGNLLRHKKCRHAQENP</sequence>
<evidence type="ECO:0000256" key="2">
    <source>
        <dbReference type="ARBA" id="ARBA00022737"/>
    </source>
</evidence>
<evidence type="ECO:0000256" key="1">
    <source>
        <dbReference type="ARBA" id="ARBA00022723"/>
    </source>
</evidence>
<dbReference type="PANTHER" id="PTHR23234:SF10">
    <property type="entry name" value="RIKEN CDNA 6720489N17 GENE-RELATED"/>
    <property type="match status" value="1"/>
</dbReference>
<keyword evidence="3" id="KW-0862">Zinc</keyword>
<evidence type="ECO:0000256" key="3">
    <source>
        <dbReference type="PROSITE-ProRule" id="PRU00042"/>
    </source>
</evidence>
<feature type="domain" description="C2H2-type" evidence="5">
    <location>
        <begin position="308"/>
        <end position="335"/>
    </location>
</feature>
<evidence type="ECO:0000313" key="6">
    <source>
        <dbReference type="Proteomes" id="UP000694888"/>
    </source>
</evidence>
<feature type="domain" description="C2H2-type" evidence="5">
    <location>
        <begin position="422"/>
        <end position="449"/>
    </location>
</feature>
<feature type="compositionally biased region" description="Polar residues" evidence="4">
    <location>
        <begin position="232"/>
        <end position="248"/>
    </location>
</feature>
<dbReference type="SUPFAM" id="SSF57667">
    <property type="entry name" value="beta-beta-alpha zinc fingers"/>
    <property type="match status" value="4"/>
</dbReference>
<feature type="region of interest" description="Disordered" evidence="4">
    <location>
        <begin position="38"/>
        <end position="73"/>
    </location>
</feature>
<protein>
    <submittedName>
        <fullName evidence="7">Zinc finger protein 235</fullName>
    </submittedName>
</protein>
<dbReference type="Pfam" id="PF12874">
    <property type="entry name" value="zf-met"/>
    <property type="match status" value="1"/>
</dbReference>